<dbReference type="Proteomes" id="UP000091820">
    <property type="component" value="Unassembled WGS sequence"/>
</dbReference>
<name>A0A1A9WP20_9MUSC</name>
<reference evidence="1" key="2">
    <citation type="submission" date="2020-05" db="UniProtKB">
        <authorList>
            <consortium name="EnsemblMetazoa"/>
        </authorList>
    </citation>
    <scope>IDENTIFICATION</scope>
    <source>
        <strain evidence="1">IAEA</strain>
    </source>
</reference>
<keyword evidence="2" id="KW-1185">Reference proteome</keyword>
<protein>
    <submittedName>
        <fullName evidence="1">Uncharacterized protein</fullName>
    </submittedName>
</protein>
<sequence>MDSSMFLAALHGDTALYANFPETNDMGTSVTTTTVPKITSTIKEVTIAPLDTITSAITTLMSTATTTTTTTTMATSTIEPEHDTTISMNNFYPALVQCFGIIICG</sequence>
<reference evidence="2" key="1">
    <citation type="submission" date="2014-03" db="EMBL/GenBank/DDBJ databases">
        <authorList>
            <person name="Aksoy S."/>
            <person name="Warren W."/>
            <person name="Wilson R.K."/>
        </authorList>
    </citation>
    <scope>NUCLEOTIDE SEQUENCE [LARGE SCALE GENOMIC DNA]</scope>
    <source>
        <strain evidence="2">IAEA</strain>
    </source>
</reference>
<dbReference type="EnsemblMetazoa" id="GBRI026708-RA">
    <property type="protein sequence ID" value="GBRI026708-PA"/>
    <property type="gene ID" value="GBRI026708"/>
</dbReference>
<dbReference type="VEuPathDB" id="VectorBase:GBRI026708"/>
<evidence type="ECO:0000313" key="2">
    <source>
        <dbReference type="Proteomes" id="UP000091820"/>
    </source>
</evidence>
<proteinExistence type="predicted"/>
<accession>A0A1A9WP20</accession>
<organism evidence="1 2">
    <name type="scientific">Glossina brevipalpis</name>
    <dbReference type="NCBI Taxonomy" id="37001"/>
    <lineage>
        <taxon>Eukaryota</taxon>
        <taxon>Metazoa</taxon>
        <taxon>Ecdysozoa</taxon>
        <taxon>Arthropoda</taxon>
        <taxon>Hexapoda</taxon>
        <taxon>Insecta</taxon>
        <taxon>Pterygota</taxon>
        <taxon>Neoptera</taxon>
        <taxon>Endopterygota</taxon>
        <taxon>Diptera</taxon>
        <taxon>Brachycera</taxon>
        <taxon>Muscomorpha</taxon>
        <taxon>Hippoboscoidea</taxon>
        <taxon>Glossinidae</taxon>
        <taxon>Glossina</taxon>
    </lineage>
</organism>
<dbReference type="AlphaFoldDB" id="A0A1A9WP20"/>
<evidence type="ECO:0000313" key="1">
    <source>
        <dbReference type="EnsemblMetazoa" id="GBRI026708-PA"/>
    </source>
</evidence>